<dbReference type="InterPro" id="IPR002156">
    <property type="entry name" value="RNaseH_domain"/>
</dbReference>
<dbReference type="InterPro" id="IPR012337">
    <property type="entry name" value="RNaseH-like_sf"/>
</dbReference>
<feature type="domain" description="RNase H type-1" evidence="1">
    <location>
        <begin position="1"/>
        <end position="130"/>
    </location>
</feature>
<name>A0A1F4VJW1_UNCKA</name>
<organism evidence="2 3">
    <name type="scientific">candidate division WWE3 bacterium RIFCSPLOWO2_12_FULL_36_10</name>
    <dbReference type="NCBI Taxonomy" id="1802630"/>
    <lineage>
        <taxon>Bacteria</taxon>
        <taxon>Katanobacteria</taxon>
    </lineage>
</organism>
<sequence>MKGILHTDGGSRGNPGPGAAGIVLTNQNGEVIKEKGEFLGVCTNNEAEYKAISFGLALALESGIDDLDCYLDSELVVKQLKGLYKVKNSGLSLYSAKIKQLETKFKKVTYIHIKRELNKQADKIVNEILDRRF</sequence>
<dbReference type="Gene3D" id="3.30.420.10">
    <property type="entry name" value="Ribonuclease H-like superfamily/Ribonuclease H"/>
    <property type="match status" value="1"/>
</dbReference>
<dbReference type="Proteomes" id="UP000177763">
    <property type="component" value="Unassembled WGS sequence"/>
</dbReference>
<gene>
    <name evidence="2" type="ORF">A3H26_02515</name>
</gene>
<evidence type="ECO:0000259" key="1">
    <source>
        <dbReference type="PROSITE" id="PS50879"/>
    </source>
</evidence>
<dbReference type="InterPro" id="IPR036397">
    <property type="entry name" value="RNaseH_sf"/>
</dbReference>
<accession>A0A1F4VJW1</accession>
<dbReference type="GO" id="GO:0003676">
    <property type="term" value="F:nucleic acid binding"/>
    <property type="evidence" value="ECO:0007669"/>
    <property type="project" value="InterPro"/>
</dbReference>
<dbReference type="EMBL" id="MEVN01000020">
    <property type="protein sequence ID" value="OGC57178.1"/>
    <property type="molecule type" value="Genomic_DNA"/>
</dbReference>
<evidence type="ECO:0000313" key="3">
    <source>
        <dbReference type="Proteomes" id="UP000177763"/>
    </source>
</evidence>
<proteinExistence type="predicted"/>
<dbReference type="CDD" id="cd09279">
    <property type="entry name" value="RNase_HI_like"/>
    <property type="match status" value="1"/>
</dbReference>
<protein>
    <recommendedName>
        <fullName evidence="1">RNase H type-1 domain-containing protein</fullName>
    </recommendedName>
</protein>
<dbReference type="AlphaFoldDB" id="A0A1F4VJW1"/>
<comment type="caution">
    <text evidence="2">The sequence shown here is derived from an EMBL/GenBank/DDBJ whole genome shotgun (WGS) entry which is preliminary data.</text>
</comment>
<dbReference type="SUPFAM" id="SSF53098">
    <property type="entry name" value="Ribonuclease H-like"/>
    <property type="match status" value="1"/>
</dbReference>
<dbReference type="STRING" id="1802630.A3H26_02515"/>
<dbReference type="PANTHER" id="PTHR48475">
    <property type="entry name" value="RIBONUCLEASE H"/>
    <property type="match status" value="1"/>
</dbReference>
<dbReference type="PROSITE" id="PS50879">
    <property type="entry name" value="RNASE_H_1"/>
    <property type="match status" value="1"/>
</dbReference>
<reference evidence="2 3" key="1">
    <citation type="journal article" date="2016" name="Nat. Commun.">
        <title>Thousands of microbial genomes shed light on interconnected biogeochemical processes in an aquifer system.</title>
        <authorList>
            <person name="Anantharaman K."/>
            <person name="Brown C.T."/>
            <person name="Hug L.A."/>
            <person name="Sharon I."/>
            <person name="Castelle C.J."/>
            <person name="Probst A.J."/>
            <person name="Thomas B.C."/>
            <person name="Singh A."/>
            <person name="Wilkins M.J."/>
            <person name="Karaoz U."/>
            <person name="Brodie E.L."/>
            <person name="Williams K.H."/>
            <person name="Hubbard S.S."/>
            <person name="Banfield J.F."/>
        </authorList>
    </citation>
    <scope>NUCLEOTIDE SEQUENCE [LARGE SCALE GENOMIC DNA]</scope>
</reference>
<evidence type="ECO:0000313" key="2">
    <source>
        <dbReference type="EMBL" id="OGC57178.1"/>
    </source>
</evidence>
<dbReference type="GO" id="GO:0004523">
    <property type="term" value="F:RNA-DNA hybrid ribonuclease activity"/>
    <property type="evidence" value="ECO:0007669"/>
    <property type="project" value="InterPro"/>
</dbReference>
<dbReference type="PANTHER" id="PTHR48475:SF1">
    <property type="entry name" value="RNASE H TYPE-1 DOMAIN-CONTAINING PROTEIN"/>
    <property type="match status" value="1"/>
</dbReference>
<dbReference type="Pfam" id="PF13456">
    <property type="entry name" value="RVT_3"/>
    <property type="match status" value="1"/>
</dbReference>